<evidence type="ECO:0000313" key="4">
    <source>
        <dbReference type="EMBL" id="TNC24437.1"/>
    </source>
</evidence>
<dbReference type="SUPFAM" id="SSF46689">
    <property type="entry name" value="Homeodomain-like"/>
    <property type="match status" value="1"/>
</dbReference>
<dbReference type="AlphaFoldDB" id="A0A5C4M3G3"/>
<gene>
    <name evidence="5" type="ORF">FHE65_05215</name>
    <name evidence="4" type="ORF">FHE65_35380</name>
</gene>
<accession>A0A5C4M3G3</accession>
<dbReference type="PROSITE" id="PS50977">
    <property type="entry name" value="HTH_TETR_2"/>
    <property type="match status" value="1"/>
</dbReference>
<dbReference type="InterPro" id="IPR009057">
    <property type="entry name" value="Homeodomain-like_sf"/>
</dbReference>
<dbReference type="Proteomes" id="UP000306740">
    <property type="component" value="Unassembled WGS sequence"/>
</dbReference>
<evidence type="ECO:0000313" key="6">
    <source>
        <dbReference type="Proteomes" id="UP000306740"/>
    </source>
</evidence>
<dbReference type="RefSeq" id="WP_139105424.1">
    <property type="nucleotide sequence ID" value="NZ_VDFR01000022.1"/>
</dbReference>
<comment type="caution">
    <text evidence="4">The sequence shown here is derived from an EMBL/GenBank/DDBJ whole genome shotgun (WGS) entry which is preliminary data.</text>
</comment>
<name>A0A5C4M3G3_9ACTN</name>
<dbReference type="GO" id="GO:0003677">
    <property type="term" value="F:DNA binding"/>
    <property type="evidence" value="ECO:0007669"/>
    <property type="project" value="UniProtKB-UniRule"/>
</dbReference>
<proteinExistence type="predicted"/>
<dbReference type="EMBL" id="VDFR01000022">
    <property type="protein sequence ID" value="TNC49676.1"/>
    <property type="molecule type" value="Genomic_DNA"/>
</dbReference>
<dbReference type="OrthoDB" id="3218408at2"/>
<keyword evidence="1 2" id="KW-0238">DNA-binding</keyword>
<dbReference type="InterPro" id="IPR001647">
    <property type="entry name" value="HTH_TetR"/>
</dbReference>
<dbReference type="Gene3D" id="1.10.357.10">
    <property type="entry name" value="Tetracycline Repressor, domain 2"/>
    <property type="match status" value="1"/>
</dbReference>
<protein>
    <submittedName>
        <fullName evidence="4">TetR/AcrR family transcriptional regulator</fullName>
    </submittedName>
</protein>
<reference evidence="4 6" key="1">
    <citation type="submission" date="2019-05" db="EMBL/GenBank/DDBJ databases">
        <title>Mumia sp. nov., isolated from the intestinal contents of plateau pika (Ochotona curzoniae) in the Qinghai-Tibet plateau of China.</title>
        <authorList>
            <person name="Tian Z."/>
        </authorList>
    </citation>
    <scope>NUCLEOTIDE SEQUENCE [LARGE SCALE GENOMIC DNA]</scope>
    <source>
        <strain evidence="6">527</strain>
        <strain evidence="4">Z527</strain>
    </source>
</reference>
<organism evidence="4 6">
    <name type="scientific">Mumia zhuanghuii</name>
    <dbReference type="NCBI Taxonomy" id="2585211"/>
    <lineage>
        <taxon>Bacteria</taxon>
        <taxon>Bacillati</taxon>
        <taxon>Actinomycetota</taxon>
        <taxon>Actinomycetes</taxon>
        <taxon>Propionibacteriales</taxon>
        <taxon>Nocardioidaceae</taxon>
        <taxon>Mumia</taxon>
    </lineage>
</organism>
<evidence type="ECO:0000256" key="2">
    <source>
        <dbReference type="PROSITE-ProRule" id="PRU00335"/>
    </source>
</evidence>
<evidence type="ECO:0000259" key="3">
    <source>
        <dbReference type="PROSITE" id="PS50977"/>
    </source>
</evidence>
<evidence type="ECO:0000313" key="5">
    <source>
        <dbReference type="EMBL" id="TNC49676.1"/>
    </source>
</evidence>
<dbReference type="Pfam" id="PF00440">
    <property type="entry name" value="TetR_N"/>
    <property type="match status" value="1"/>
</dbReference>
<evidence type="ECO:0000256" key="1">
    <source>
        <dbReference type="ARBA" id="ARBA00023125"/>
    </source>
</evidence>
<feature type="domain" description="HTH tetR-type" evidence="3">
    <location>
        <begin position="5"/>
        <end position="65"/>
    </location>
</feature>
<feature type="DNA-binding region" description="H-T-H motif" evidence="2">
    <location>
        <begin position="28"/>
        <end position="47"/>
    </location>
</feature>
<dbReference type="EMBL" id="VDFR01000259">
    <property type="protein sequence ID" value="TNC24437.1"/>
    <property type="molecule type" value="Genomic_DNA"/>
</dbReference>
<sequence length="185" mass="20732">MATAKTPAVEWIAAGLRALASGGPDAVRVERLAAELGVTKGGFYWHFADRRDFLDKLLDAWETTVVEEVIGHIETHGGAARERLSGLFHVAVLLADVDGGLRAEPAIRDWARRDPAVAERLRRIDGRRMDFMRSLFLQFCPEPLDAEARCLQAYSLLIGSYFLRPDHGDLAHTQVLERSFEHLLR</sequence>